<evidence type="ECO:0000313" key="2">
    <source>
        <dbReference type="Proteomes" id="UP000247763"/>
    </source>
</evidence>
<dbReference type="PANTHER" id="PTHR37563:SF2">
    <property type="entry name" value="PHYTANOYL-COA DIOXYGENASE FAMILY PROTEIN (AFU_ORTHOLOGUE AFUA_2G03330)"/>
    <property type="match status" value="1"/>
</dbReference>
<protein>
    <recommendedName>
        <fullName evidence="3">Phytanoyl-CoA dioxygenase</fullName>
    </recommendedName>
</protein>
<keyword evidence="2" id="KW-1185">Reference proteome</keyword>
<dbReference type="PANTHER" id="PTHR37563">
    <property type="entry name" value="PHYTANOYL-COA DIOXYGENASE FAMILY PROTEIN (AFU_ORTHOLOGUE AFUA_2G03330)"/>
    <property type="match status" value="1"/>
</dbReference>
<accession>A0A2Z3HU10</accession>
<dbReference type="Gene3D" id="2.60.120.620">
    <property type="entry name" value="q2cbj1_9rhob like domain"/>
    <property type="match status" value="1"/>
</dbReference>
<dbReference type="AlphaFoldDB" id="A0A2Z3HU10"/>
<dbReference type="OrthoDB" id="9796766at2"/>
<proteinExistence type="predicted"/>
<dbReference type="KEGG" id="phb:HYN04_03245"/>
<dbReference type="InterPro" id="IPR051961">
    <property type="entry name" value="Fungal_Metabolite_Diox"/>
</dbReference>
<organism evidence="1 2">
    <name type="scientific">Phenylobacterium parvum</name>
    <dbReference type="NCBI Taxonomy" id="2201350"/>
    <lineage>
        <taxon>Bacteria</taxon>
        <taxon>Pseudomonadati</taxon>
        <taxon>Pseudomonadota</taxon>
        <taxon>Alphaproteobacteria</taxon>
        <taxon>Caulobacterales</taxon>
        <taxon>Caulobacteraceae</taxon>
        <taxon>Phenylobacterium</taxon>
    </lineage>
</organism>
<dbReference type="InterPro" id="IPR008775">
    <property type="entry name" value="Phytyl_CoA_dOase-like"/>
</dbReference>
<reference evidence="2" key="1">
    <citation type="submission" date="2018-05" db="EMBL/GenBank/DDBJ databases">
        <title>Genome sequencing of Phenylobacterium sp. HYN0004.</title>
        <authorList>
            <person name="Yi H."/>
            <person name="Baek C."/>
        </authorList>
    </citation>
    <scope>NUCLEOTIDE SEQUENCE [LARGE SCALE GENOMIC DNA]</scope>
    <source>
        <strain evidence="2">HYN0004</strain>
    </source>
</reference>
<dbReference type="EMBL" id="CP029479">
    <property type="protein sequence ID" value="AWM76861.1"/>
    <property type="molecule type" value="Genomic_DNA"/>
</dbReference>
<sequence length="406" mass="45383">MIPVEFTLEAIEAASQDAYLPYRDFLRSGEPYASIARHNPWTKVPSARSELEWGQGWYYDTTVARKHPDWRDQPLPRPTREMDQLRRDFHDWGYCLVADALSAEQCARIRERVVDQAAAERDLGLAYLSPAQQHVWSLVNKGEIFRLCLEHDPEAVQGGPMIERLIDEFMGPGWQHYSFLSNISYPGCHPQGLHRDQSFPAPYDLGGAPALVNTISYLQDVDEVNGGTLVIPGSHRSNGRDGETYGALPRPVNLEAPAGTIMLMDGRTLHAGAVNRSDRLRYILTNSVVRPWVRQQEAFLLSVRPEVLAKASEKLLYRLGYSAHSSNSMVEGYGYFGSGRAGDPNGAIVHARRAMDRGEYAWMGELSRDRSTIADVEGLGLTRIQQENEPARTESYAAAVGRITAL</sequence>
<gene>
    <name evidence="1" type="ORF">HYN04_03245</name>
</gene>
<dbReference type="GO" id="GO:0016706">
    <property type="term" value="F:2-oxoglutarate-dependent dioxygenase activity"/>
    <property type="evidence" value="ECO:0007669"/>
    <property type="project" value="UniProtKB-ARBA"/>
</dbReference>
<dbReference type="Pfam" id="PF05721">
    <property type="entry name" value="PhyH"/>
    <property type="match status" value="1"/>
</dbReference>
<evidence type="ECO:0008006" key="3">
    <source>
        <dbReference type="Google" id="ProtNLM"/>
    </source>
</evidence>
<dbReference type="SUPFAM" id="SSF51197">
    <property type="entry name" value="Clavaminate synthase-like"/>
    <property type="match status" value="1"/>
</dbReference>
<dbReference type="Proteomes" id="UP000247763">
    <property type="component" value="Chromosome"/>
</dbReference>
<name>A0A2Z3HU10_9CAUL</name>
<evidence type="ECO:0000313" key="1">
    <source>
        <dbReference type="EMBL" id="AWM76861.1"/>
    </source>
</evidence>
<dbReference type="RefSeq" id="WP_110449430.1">
    <property type="nucleotide sequence ID" value="NZ_CP029479.1"/>
</dbReference>